<keyword evidence="2" id="KW-1185">Reference proteome</keyword>
<protein>
    <submittedName>
        <fullName evidence="1">16754_t:CDS:1</fullName>
    </submittedName>
</protein>
<sequence length="704" mass="80019">MFVKVTAAISQRKRETPVAGTPPAYQRVYELSWNDEPTRRPTITYIHEEFLRMLREQGISHHAENSNSYSTCTSISHHTENSNSNSSCTSVSHHAENSNSYSSCTSISSNSSTYNPQRQSLFIEPNQQYLKPPSITSESNYKAETQSRGFNRDRNFPTMIQQNVHMPAPLQTSVTVPQERSTVYTTRPMERVEPFVRPVDPPPTIPASVGPSPTFATATPLYPPINYMHNPPFGRYPENPSPLRINPPPMNQPLPFGGYPGYPQGNSVPFCFSPSSSNGYPPQVSHPLQPNVYSPQMNQPPPQNGYRPQTNQLPPQNGHPPQTNQQTPSNGYQTLSNGYQTPPNGYFPQMNQQQSPSSGYPPLMNQQSPSNGRPPQSNYSPENSSYISPKNSTHFPPPVSSPIDLYHGELTRYNSRLRGKRHDAKKYAQNIPDYIRKRRVTLNLQTATLDTTSVLEIRRAWSTISTRFCNIELMHDMFLRLKQYNADFSVVSKDLNKTAFHHLFENKSTLKKFSESLKEEYKKVVRFLVENGCNVDALDSEGKTILAYYLEEDNPSLQRKYEAMISILLRNGANPNIRIRIKSTPEFTAPNSLYMAVKYNWSKSLFDLLCNYDVNSEEKDDDGNSILLLTLKGNQEGRYDKIRWVLENVYAANDLKGLETALSLVKHSSREYDLLKLYTKKEGAIQRKQIIDANKRIKKRQGDL</sequence>
<name>A0ACA9K9G4_9GLOM</name>
<gene>
    <name evidence="1" type="ORF">ACOLOM_LOCUS1147</name>
</gene>
<comment type="caution">
    <text evidence="1">The sequence shown here is derived from an EMBL/GenBank/DDBJ whole genome shotgun (WGS) entry which is preliminary data.</text>
</comment>
<evidence type="ECO:0000313" key="2">
    <source>
        <dbReference type="Proteomes" id="UP000789525"/>
    </source>
</evidence>
<accession>A0ACA9K9G4</accession>
<organism evidence="1 2">
    <name type="scientific">Acaulospora colombiana</name>
    <dbReference type="NCBI Taxonomy" id="27376"/>
    <lineage>
        <taxon>Eukaryota</taxon>
        <taxon>Fungi</taxon>
        <taxon>Fungi incertae sedis</taxon>
        <taxon>Mucoromycota</taxon>
        <taxon>Glomeromycotina</taxon>
        <taxon>Glomeromycetes</taxon>
        <taxon>Diversisporales</taxon>
        <taxon>Acaulosporaceae</taxon>
        <taxon>Acaulospora</taxon>
    </lineage>
</organism>
<reference evidence="1" key="1">
    <citation type="submission" date="2021-06" db="EMBL/GenBank/DDBJ databases">
        <authorList>
            <person name="Kallberg Y."/>
            <person name="Tangrot J."/>
            <person name="Rosling A."/>
        </authorList>
    </citation>
    <scope>NUCLEOTIDE SEQUENCE</scope>
    <source>
        <strain evidence="1">CL356</strain>
    </source>
</reference>
<dbReference type="Proteomes" id="UP000789525">
    <property type="component" value="Unassembled WGS sequence"/>
</dbReference>
<evidence type="ECO:0000313" key="1">
    <source>
        <dbReference type="EMBL" id="CAG8460403.1"/>
    </source>
</evidence>
<dbReference type="EMBL" id="CAJVPT010001318">
    <property type="protein sequence ID" value="CAG8460403.1"/>
    <property type="molecule type" value="Genomic_DNA"/>
</dbReference>
<proteinExistence type="predicted"/>